<dbReference type="EMBL" id="JBBXJM010000003">
    <property type="protein sequence ID" value="KAL1409696.1"/>
    <property type="molecule type" value="Genomic_DNA"/>
</dbReference>
<protein>
    <recommendedName>
        <fullName evidence="4">N-acetyltransferase domain-containing protein</fullName>
    </recommendedName>
</protein>
<dbReference type="PANTHER" id="PTHR43877">
    <property type="entry name" value="AMINOALKYLPHOSPHONATE N-ACETYLTRANSFERASE-RELATED-RELATED"/>
    <property type="match status" value="1"/>
</dbReference>
<evidence type="ECO:0000256" key="2">
    <source>
        <dbReference type="ARBA" id="ARBA00023315"/>
    </source>
</evidence>
<feature type="domain" description="N-acetyltransferase" evidence="4">
    <location>
        <begin position="28"/>
        <end position="203"/>
    </location>
</feature>
<keyword evidence="1" id="KW-0808">Transferase</keyword>
<dbReference type="Gene3D" id="3.40.630.30">
    <property type="match status" value="1"/>
</dbReference>
<dbReference type="RefSeq" id="XP_069209640.1">
    <property type="nucleotide sequence ID" value="XM_069352222.1"/>
</dbReference>
<keyword evidence="2" id="KW-0012">Acyltransferase</keyword>
<evidence type="ECO:0000313" key="6">
    <source>
        <dbReference type="Proteomes" id="UP001565368"/>
    </source>
</evidence>
<dbReference type="InterPro" id="IPR000182">
    <property type="entry name" value="GNAT_dom"/>
</dbReference>
<comment type="caution">
    <text evidence="5">The sequence shown here is derived from an EMBL/GenBank/DDBJ whole genome shotgun (WGS) entry which is preliminary data.</text>
</comment>
<evidence type="ECO:0000259" key="4">
    <source>
        <dbReference type="PROSITE" id="PS51186"/>
    </source>
</evidence>
<proteinExistence type="predicted"/>
<evidence type="ECO:0000313" key="5">
    <source>
        <dbReference type="EMBL" id="KAL1409696.1"/>
    </source>
</evidence>
<gene>
    <name evidence="5" type="ORF">Q8F55_003692</name>
</gene>
<accession>A0ABR3Q5H0</accession>
<reference evidence="5 6" key="1">
    <citation type="submission" date="2023-08" db="EMBL/GenBank/DDBJ databases">
        <title>Annotated Genome Sequence of Vanrija albida AlHP1.</title>
        <authorList>
            <person name="Herzog R."/>
        </authorList>
    </citation>
    <scope>NUCLEOTIDE SEQUENCE [LARGE SCALE GENOMIC DNA]</scope>
    <source>
        <strain evidence="5 6">AlHP1</strain>
    </source>
</reference>
<name>A0ABR3Q5H0_9TREE</name>
<dbReference type="Pfam" id="PF00583">
    <property type="entry name" value="Acetyltransf_1"/>
    <property type="match status" value="1"/>
</dbReference>
<feature type="compositionally biased region" description="Polar residues" evidence="3">
    <location>
        <begin position="1"/>
        <end position="14"/>
    </location>
</feature>
<sequence length="203" mass="22077">MSAPTSHPAQSNLGPSEAPSRAATPSDITIRAATVHDAAAIAGIGARSFFQTFVGTCSDADMDAYLSEYFSEAKIAAELADGNLSFLVASFTEAGEEVVAAFSALRTDTSEECVQHIPAQDRIELQRIYADYQYHGRGIAKPLMAATLAKARELGAKYVWLGVWENNDRAKSFYNRVGFTKIGSHDFFVGDERQTDWILGKEL</sequence>
<evidence type="ECO:0000256" key="1">
    <source>
        <dbReference type="ARBA" id="ARBA00022679"/>
    </source>
</evidence>
<feature type="region of interest" description="Disordered" evidence="3">
    <location>
        <begin position="1"/>
        <end position="23"/>
    </location>
</feature>
<dbReference type="InterPro" id="IPR016181">
    <property type="entry name" value="Acyl_CoA_acyltransferase"/>
</dbReference>
<dbReference type="CDD" id="cd04301">
    <property type="entry name" value="NAT_SF"/>
    <property type="match status" value="1"/>
</dbReference>
<dbReference type="GeneID" id="95984735"/>
<dbReference type="Proteomes" id="UP001565368">
    <property type="component" value="Unassembled WGS sequence"/>
</dbReference>
<organism evidence="5 6">
    <name type="scientific">Vanrija albida</name>
    <dbReference type="NCBI Taxonomy" id="181172"/>
    <lineage>
        <taxon>Eukaryota</taxon>
        <taxon>Fungi</taxon>
        <taxon>Dikarya</taxon>
        <taxon>Basidiomycota</taxon>
        <taxon>Agaricomycotina</taxon>
        <taxon>Tremellomycetes</taxon>
        <taxon>Trichosporonales</taxon>
        <taxon>Trichosporonaceae</taxon>
        <taxon>Vanrija</taxon>
    </lineage>
</organism>
<keyword evidence="6" id="KW-1185">Reference proteome</keyword>
<evidence type="ECO:0000256" key="3">
    <source>
        <dbReference type="SAM" id="MobiDB-lite"/>
    </source>
</evidence>
<dbReference type="SUPFAM" id="SSF55729">
    <property type="entry name" value="Acyl-CoA N-acyltransferases (Nat)"/>
    <property type="match status" value="1"/>
</dbReference>
<dbReference type="PROSITE" id="PS51186">
    <property type="entry name" value="GNAT"/>
    <property type="match status" value="1"/>
</dbReference>
<dbReference type="InterPro" id="IPR050832">
    <property type="entry name" value="Bact_Acetyltransf"/>
</dbReference>